<dbReference type="InterPro" id="IPR029058">
    <property type="entry name" value="AB_hydrolase_fold"/>
</dbReference>
<dbReference type="Gene3D" id="3.40.50.1820">
    <property type="entry name" value="alpha/beta hydrolase"/>
    <property type="match status" value="1"/>
</dbReference>
<proteinExistence type="predicted"/>
<sequence>MQKNIIIDETEIFYTIEGVGEVVILLHGWPQTSYMWRKIIPNLSKNFKVITLDLPGLGNSSDTKTYDTKNIATILNKFIKNLKIEKFHLVGHDIGSWVAASYCIYFKETLKSLTILDAGIPGLIPDELFCLANANKIWQFFFHSIDEIPEFLVKDKEKEYISWYFNKKSYIKDAINEKDIQNYYLAYKNKMKNGFEYYRYFEQSAEQNRILTSKLDIKILAIGGEFALKEQVGIAMGKISNSVTTKVIKNCGHYIAEEQPEELTQILIDWFKQ</sequence>
<protein>
    <submittedName>
        <fullName evidence="2">Soluble epoxide hydrolase</fullName>
        <ecNumber evidence="2">3.3.2.10</ecNumber>
    </submittedName>
</protein>
<feature type="domain" description="AB hydrolase-1" evidence="1">
    <location>
        <begin position="22"/>
        <end position="259"/>
    </location>
</feature>
<dbReference type="GO" id="GO:0004301">
    <property type="term" value="F:epoxide hydrolase activity"/>
    <property type="evidence" value="ECO:0007669"/>
    <property type="project" value="UniProtKB-EC"/>
</dbReference>
<dbReference type="PRINTS" id="PR00412">
    <property type="entry name" value="EPOXHYDRLASE"/>
</dbReference>
<accession>A0A644U4W9</accession>
<organism evidence="2">
    <name type="scientific">bioreactor metagenome</name>
    <dbReference type="NCBI Taxonomy" id="1076179"/>
    <lineage>
        <taxon>unclassified sequences</taxon>
        <taxon>metagenomes</taxon>
        <taxon>ecological metagenomes</taxon>
    </lineage>
</organism>
<dbReference type="EMBL" id="VSSQ01000077">
    <property type="protein sequence ID" value="MPL73964.1"/>
    <property type="molecule type" value="Genomic_DNA"/>
</dbReference>
<dbReference type="InterPro" id="IPR000073">
    <property type="entry name" value="AB_hydrolase_1"/>
</dbReference>
<dbReference type="InterPro" id="IPR000639">
    <property type="entry name" value="Epox_hydrolase-like"/>
</dbReference>
<dbReference type="Pfam" id="PF00561">
    <property type="entry name" value="Abhydrolase_1"/>
    <property type="match status" value="1"/>
</dbReference>
<evidence type="ECO:0000313" key="2">
    <source>
        <dbReference type="EMBL" id="MPL73964.1"/>
    </source>
</evidence>
<dbReference type="PANTHER" id="PTHR43798">
    <property type="entry name" value="MONOACYLGLYCEROL LIPASE"/>
    <property type="match status" value="1"/>
</dbReference>
<name>A0A644U4W9_9ZZZZ</name>
<evidence type="ECO:0000259" key="1">
    <source>
        <dbReference type="Pfam" id="PF00561"/>
    </source>
</evidence>
<comment type="caution">
    <text evidence="2">The sequence shown here is derived from an EMBL/GenBank/DDBJ whole genome shotgun (WGS) entry which is preliminary data.</text>
</comment>
<keyword evidence="2" id="KW-0378">Hydrolase</keyword>
<reference evidence="2" key="1">
    <citation type="submission" date="2019-08" db="EMBL/GenBank/DDBJ databases">
        <authorList>
            <person name="Kucharzyk K."/>
            <person name="Murdoch R.W."/>
            <person name="Higgins S."/>
            <person name="Loffler F."/>
        </authorList>
    </citation>
    <scope>NUCLEOTIDE SEQUENCE</scope>
</reference>
<dbReference type="AlphaFoldDB" id="A0A644U4W9"/>
<dbReference type="EC" id="3.3.2.10" evidence="2"/>
<dbReference type="SUPFAM" id="SSF53474">
    <property type="entry name" value="alpha/beta-Hydrolases"/>
    <property type="match status" value="1"/>
</dbReference>
<gene>
    <name evidence="2" type="ORF">SDC9_19773</name>
</gene>
<dbReference type="InterPro" id="IPR050266">
    <property type="entry name" value="AB_hydrolase_sf"/>
</dbReference>